<evidence type="ECO:0000259" key="1">
    <source>
        <dbReference type="Pfam" id="PF01266"/>
    </source>
</evidence>
<gene>
    <name evidence="3" type="primary">glpA</name>
    <name evidence="3" type="ORF">CaldiYA01_15570</name>
</gene>
<dbReference type="SUPFAM" id="SSF51905">
    <property type="entry name" value="FAD/NAD(P)-binding domain"/>
    <property type="match status" value="1"/>
</dbReference>
<protein>
    <submittedName>
        <fullName evidence="3">FAD/NAD(P)-binding oxidoreductase</fullName>
    </submittedName>
</protein>
<keyword evidence="4" id="KW-1185">Reference proteome</keyword>
<dbReference type="InterPro" id="IPR052745">
    <property type="entry name" value="G3P_Oxidase/Oxidoreductase"/>
</dbReference>
<dbReference type="EMBL" id="AP024480">
    <property type="protein sequence ID" value="BCS81597.1"/>
    <property type="molecule type" value="Genomic_DNA"/>
</dbReference>
<evidence type="ECO:0000313" key="4">
    <source>
        <dbReference type="Proteomes" id="UP000663623"/>
    </source>
</evidence>
<proteinExistence type="predicted"/>
<dbReference type="Pfam" id="PF01266">
    <property type="entry name" value="DAO"/>
    <property type="match status" value="1"/>
</dbReference>
<dbReference type="InterPro" id="IPR036188">
    <property type="entry name" value="FAD/NAD-bd_sf"/>
</dbReference>
<evidence type="ECO:0000313" key="3">
    <source>
        <dbReference type="EMBL" id="BCS81597.1"/>
    </source>
</evidence>
<name>A0ABN6E7Z7_9FIRM</name>
<accession>A0ABN6E7Z7</accession>
<dbReference type="InterPro" id="IPR041854">
    <property type="entry name" value="BFD-like_2Fe2S-bd_dom_sf"/>
</dbReference>
<feature type="domain" description="BFD-like [2Fe-2S]-binding" evidence="2">
    <location>
        <begin position="415"/>
        <end position="466"/>
    </location>
</feature>
<dbReference type="InterPro" id="IPR007419">
    <property type="entry name" value="BFD-like_2Fe2S-bd_dom"/>
</dbReference>
<dbReference type="Gene3D" id="1.10.10.1100">
    <property type="entry name" value="BFD-like [2Fe-2S]-binding domain"/>
    <property type="match status" value="1"/>
</dbReference>
<dbReference type="InterPro" id="IPR006076">
    <property type="entry name" value="FAD-dep_OxRdtase"/>
</dbReference>
<reference evidence="3 4" key="1">
    <citation type="submission" date="2021-02" db="EMBL/GenBank/DDBJ databases">
        <title>Nitrogen-fixing ability and nitrogen fixation related genes of thermophilic fermentative bacteria in the genus Caldicellulosiruptor.</title>
        <authorList>
            <person name="Chen Y."/>
            <person name="Nishihara A."/>
            <person name="Haruta S."/>
        </authorList>
    </citation>
    <scope>NUCLEOTIDE SEQUENCE [LARGE SCALE GENOMIC DNA]</scope>
    <source>
        <strain evidence="3 4">YA01</strain>
    </source>
</reference>
<dbReference type="Proteomes" id="UP000663623">
    <property type="component" value="Chromosome"/>
</dbReference>
<organism evidence="3 4">
    <name type="scientific">Caldicellulosiruptor diazotrophicus</name>
    <dbReference type="NCBI Taxonomy" id="2806205"/>
    <lineage>
        <taxon>Bacteria</taxon>
        <taxon>Bacillati</taxon>
        <taxon>Bacillota</taxon>
        <taxon>Bacillota incertae sedis</taxon>
        <taxon>Caldicellulosiruptorales</taxon>
        <taxon>Caldicellulosiruptoraceae</taxon>
        <taxon>Caldicellulosiruptor</taxon>
    </lineage>
</organism>
<dbReference type="SUPFAM" id="SSF54373">
    <property type="entry name" value="FAD-linked reductases, C-terminal domain"/>
    <property type="match status" value="1"/>
</dbReference>
<dbReference type="Gene3D" id="3.50.50.60">
    <property type="entry name" value="FAD/NAD(P)-binding domain"/>
    <property type="match status" value="1"/>
</dbReference>
<sequence>MQVFYLPYFEKGDNMSRIYDVTVIGAGIVGMSILRELTRYRLNVCCLEKMEDVAEGASKANSAIVHAGYDPIEGTKKARFNVEGNNIFADICNELDVEYKMVGSLVVAFDDYEINVLEELLQRGKRNGVKGLEIKSQEWVFENEPNLSRNIKAALFAPYSGITNPYKLTVALFENAVQNGADIIFSFEVCKIEKDGDYFVVHSADSRFIKTRVLINCAGVYADEISKLAGAKLFKIYPRRGQYYILDKPDKMPVTRVIFQVPTEKGKGILVAPTVDGNVLIGPNSEYIDDKDDTATTQKGLDEVFEKAKKVLPSLSKRDVITTFSGIRATPDNHDFIIEEDENVENFINVAGIESPGLTSSVAIGRYIAEKVSSKLNAKRNLNFNPYREDIKRFLKLSDEERVRMIKLYPSFGNIVCRCELVSEYEILEAIKRGARTIDGIKRRTRAGMGRCQGGFCLPRVIGILSRELKIDKTKITKFGKNSYILTEKRWEE</sequence>
<dbReference type="Gene3D" id="3.30.9.10">
    <property type="entry name" value="D-Amino Acid Oxidase, subunit A, domain 2"/>
    <property type="match status" value="1"/>
</dbReference>
<feature type="domain" description="FAD dependent oxidoreductase" evidence="1">
    <location>
        <begin position="20"/>
        <end position="370"/>
    </location>
</feature>
<dbReference type="PANTHER" id="PTHR42720">
    <property type="entry name" value="GLYCEROL-3-PHOSPHATE DEHYDROGENASE"/>
    <property type="match status" value="1"/>
</dbReference>
<dbReference type="PANTHER" id="PTHR42720:SF1">
    <property type="entry name" value="GLYCEROL 3-PHOSPHATE OXIDASE"/>
    <property type="match status" value="1"/>
</dbReference>
<evidence type="ECO:0000259" key="2">
    <source>
        <dbReference type="Pfam" id="PF04324"/>
    </source>
</evidence>
<dbReference type="Pfam" id="PF04324">
    <property type="entry name" value="Fer2_BFD"/>
    <property type="match status" value="1"/>
</dbReference>
<dbReference type="CDD" id="cd19946">
    <property type="entry name" value="GlpA-like_Fer2_BFD-like"/>
    <property type="match status" value="1"/>
</dbReference>